<reference evidence="2 3" key="1">
    <citation type="submission" date="2019-07" db="EMBL/GenBank/DDBJ databases">
        <title>Whole genome shotgun sequence of Kocuria turfanensis NBRC 107627.</title>
        <authorList>
            <person name="Hosoyama A."/>
            <person name="Uohara A."/>
            <person name="Ohji S."/>
            <person name="Ichikawa N."/>
        </authorList>
    </citation>
    <scope>NUCLEOTIDE SEQUENCE [LARGE SCALE GENOMIC DNA]</scope>
    <source>
        <strain evidence="2 3">NBRC 107627</strain>
    </source>
</reference>
<feature type="compositionally biased region" description="Basic and acidic residues" evidence="1">
    <location>
        <begin position="15"/>
        <end position="25"/>
    </location>
</feature>
<evidence type="ECO:0000256" key="1">
    <source>
        <dbReference type="SAM" id="MobiDB-lite"/>
    </source>
</evidence>
<organism evidence="2 3">
    <name type="scientific">Kocuria turfanensis</name>
    <dbReference type="NCBI Taxonomy" id="388357"/>
    <lineage>
        <taxon>Bacteria</taxon>
        <taxon>Bacillati</taxon>
        <taxon>Actinomycetota</taxon>
        <taxon>Actinomycetes</taxon>
        <taxon>Micrococcales</taxon>
        <taxon>Micrococcaceae</taxon>
        <taxon>Kocuria</taxon>
    </lineage>
</organism>
<comment type="caution">
    <text evidence="2">The sequence shown here is derived from an EMBL/GenBank/DDBJ whole genome shotgun (WGS) entry which is preliminary data.</text>
</comment>
<evidence type="ECO:0000313" key="3">
    <source>
        <dbReference type="Proteomes" id="UP000321103"/>
    </source>
</evidence>
<dbReference type="AlphaFoldDB" id="A0A512I9G8"/>
<gene>
    <name evidence="2" type="ORF">KTU01_04530</name>
</gene>
<name>A0A512I9G8_9MICC</name>
<keyword evidence="3" id="KW-1185">Reference proteome</keyword>
<dbReference type="Proteomes" id="UP000321103">
    <property type="component" value="Unassembled WGS sequence"/>
</dbReference>
<evidence type="ECO:0000313" key="2">
    <source>
        <dbReference type="EMBL" id="GEO94330.1"/>
    </source>
</evidence>
<dbReference type="EMBL" id="BJZS01000015">
    <property type="protein sequence ID" value="GEO94330.1"/>
    <property type="molecule type" value="Genomic_DNA"/>
</dbReference>
<dbReference type="RefSeq" id="WP_062735470.1">
    <property type="nucleotide sequence ID" value="NZ_BJZS01000015.1"/>
</dbReference>
<proteinExistence type="predicted"/>
<accession>A0A512I9G8</accession>
<feature type="region of interest" description="Disordered" evidence="1">
    <location>
        <begin position="1"/>
        <end position="65"/>
    </location>
</feature>
<sequence length="65" mass="7096">MSQQPEPPTEGDEEFEKKVEQRMADTPDADPEDSYSNAPQEGQKSDLPVLEEDEESVATPGSSDA</sequence>
<dbReference type="STRING" id="388357.GCA_001580365_01798"/>
<protein>
    <submittedName>
        <fullName evidence="2">Uncharacterized protein</fullName>
    </submittedName>
</protein>